<keyword evidence="3" id="KW-1185">Reference proteome</keyword>
<dbReference type="InterPro" id="IPR029039">
    <property type="entry name" value="Flavoprotein-like_sf"/>
</dbReference>
<proteinExistence type="predicted"/>
<evidence type="ECO:0000313" key="3">
    <source>
        <dbReference type="Proteomes" id="UP001300496"/>
    </source>
</evidence>
<dbReference type="Gene3D" id="3.40.50.360">
    <property type="match status" value="1"/>
</dbReference>
<gene>
    <name evidence="2" type="ORF">N4R40_07555</name>
</gene>
<accession>A0ABT2PCI1</accession>
<dbReference type="Pfam" id="PF03358">
    <property type="entry name" value="FMN_red"/>
    <property type="match status" value="1"/>
</dbReference>
<dbReference type="SUPFAM" id="SSF52218">
    <property type="entry name" value="Flavoproteins"/>
    <property type="match status" value="1"/>
</dbReference>
<reference evidence="2 3" key="1">
    <citation type="journal article" date="2024" name="Int. J. Syst. Evol. Microbiol.">
        <title>Microbacterium memoriense sp. nov., a member of the Actinomycetota from marine beach sediment of the north coast of Portugal.</title>
        <authorList>
            <person name="Santos J.D.N.D."/>
            <person name="Klimek D."/>
            <person name="Calusinska M."/>
            <person name="Lobo-da-Cunha A."/>
            <person name="Catita J."/>
            <person name="Goncalves H."/>
            <person name="Gonzalez I."/>
            <person name="Lage O.M."/>
        </authorList>
    </citation>
    <scope>NUCLEOTIDE SEQUENCE [LARGE SCALE GENOMIC DNA]</scope>
    <source>
        <strain evidence="2 3">PMIC_1C1B</strain>
    </source>
</reference>
<evidence type="ECO:0000313" key="2">
    <source>
        <dbReference type="EMBL" id="MCT9002216.1"/>
    </source>
</evidence>
<sequence>MTHALVLNCTLKPSPAASSSELLAQQVLDALAAYDVSGEIVRVVDFDVKPGVEADMGEGDEWPGIREKVLVADILVFATPTWMGNMSSVAQRTLERLDAELSETDAEGRPILAGKVAVAAVVGNEDGAHAITAALYQGLGDVGFTIPSQGGVYWNGEAMHTTDYNDLPETPDKVPGTTQTVARHAAHLAKLLAAQPYPAPKNG</sequence>
<protein>
    <submittedName>
        <fullName evidence="2">NAD(P)H-dependent oxidoreductase</fullName>
    </submittedName>
</protein>
<dbReference type="EMBL" id="JAODOR010000009">
    <property type="protein sequence ID" value="MCT9002216.1"/>
    <property type="molecule type" value="Genomic_DNA"/>
</dbReference>
<dbReference type="InterPro" id="IPR005025">
    <property type="entry name" value="FMN_Rdtase-like_dom"/>
</dbReference>
<organism evidence="2 3">
    <name type="scientific">Microbacterium memoriense</name>
    <dbReference type="NCBI Taxonomy" id="2978350"/>
    <lineage>
        <taxon>Bacteria</taxon>
        <taxon>Bacillati</taxon>
        <taxon>Actinomycetota</taxon>
        <taxon>Actinomycetes</taxon>
        <taxon>Micrococcales</taxon>
        <taxon>Microbacteriaceae</taxon>
        <taxon>Microbacterium</taxon>
    </lineage>
</organism>
<evidence type="ECO:0000259" key="1">
    <source>
        <dbReference type="Pfam" id="PF03358"/>
    </source>
</evidence>
<feature type="domain" description="NADPH-dependent FMN reductase-like" evidence="1">
    <location>
        <begin position="5"/>
        <end position="153"/>
    </location>
</feature>
<name>A0ABT2PCI1_9MICO</name>
<dbReference type="Proteomes" id="UP001300496">
    <property type="component" value="Unassembled WGS sequence"/>
</dbReference>
<dbReference type="RefSeq" id="WP_261606756.1">
    <property type="nucleotide sequence ID" value="NZ_JAODOR010000009.1"/>
</dbReference>
<comment type="caution">
    <text evidence="2">The sequence shown here is derived from an EMBL/GenBank/DDBJ whole genome shotgun (WGS) entry which is preliminary data.</text>
</comment>